<keyword evidence="2" id="KW-0548">Nucleotidyltransferase</keyword>
<dbReference type="PANTHER" id="PTHR43584">
    <property type="entry name" value="NUCLEOTIDYL TRANSFERASE"/>
    <property type="match status" value="1"/>
</dbReference>
<dbReference type="CDD" id="cd04183">
    <property type="entry name" value="GT2_BcE_like"/>
    <property type="match status" value="1"/>
</dbReference>
<dbReference type="InterPro" id="IPR029044">
    <property type="entry name" value="Nucleotide-diphossugar_trans"/>
</dbReference>
<feature type="domain" description="Nucleotidyl transferase" evidence="3">
    <location>
        <begin position="208"/>
        <end position="392"/>
    </location>
</feature>
<dbReference type="SUPFAM" id="SSF53448">
    <property type="entry name" value="Nucleotide-diphospho-sugar transferases"/>
    <property type="match status" value="2"/>
</dbReference>
<dbReference type="AlphaFoldDB" id="A0A6C0DJZ4"/>
<dbReference type="InterPro" id="IPR050065">
    <property type="entry name" value="GlmU-like"/>
</dbReference>
<name>A0A6C0DJZ4_9ZZZZ</name>
<dbReference type="EMBL" id="MN739618">
    <property type="protein sequence ID" value="QHT16249.1"/>
    <property type="molecule type" value="Genomic_DNA"/>
</dbReference>
<evidence type="ECO:0000256" key="1">
    <source>
        <dbReference type="ARBA" id="ARBA00022679"/>
    </source>
</evidence>
<accession>A0A6C0DJZ4</accession>
<sequence>MFYCCHRINTLNELEKIPSNYGIEIDLRDNQKGGIYLAHDPFVEGVLLEDFLKYYNHAFIILNIKSERIEYKVLELLKKYGVVNYFFLDSSFPMIYKLSAEGEKNIAIRFSEFESIDSVINMKGKIEWVWVDCFTKNPLNKLTYSILKNAGFKLCFVSPELQNQKEKIEEYKKYFNEENIIVDMICTKSYNIEKWENTKEVQIVIPMSGLGQRFVEAGYKDPKPLIEVDGKPIIEHVVNLFPNEKNVKFICNDKHLKETSMREILTKIFPYGEIYEVPVEGREGPVQAVSLIYENIDDNKEVIISYCDYGTYWNYEEFLKDNRARNADGAIACYKGFHPHMLGTDNYAFLKETEEGSRWMHAIQEKQPFTNNRMSEYASNGTYYFKSGSIMKKYFKILMDRKIKVKDEYYVSMVYNLLIEDGLHVNIFEIENMLQWGTPYDLEVYKSWSKYFNNTLMYQKNYPDSNNTTLILPMAGAGSRFSVKGYKKPKPLLDVCNDPMIVQAVNCLPETTNKVFVCLEEHIKNYKIKEVLEDRFKNSQIFSIDKVTNGQACTTEIGVKSCNLNLENSLLVSACDNGVYYNKEKYQCLLDDKSVDVIVWSFTNNPTSKNNPNMYAWMEVDENNNILSVSCKKFDSNKHNIKTSHVIIGTMFFRKTKYFIDGLNENYKNDIRSNNEFYVDDIINQNIKMGLKVKVFEVENYICWGTPDDYETYLYWQNFFDKCTWHNYKIQNDILCLRTNNIKNIL</sequence>
<evidence type="ECO:0000313" key="4">
    <source>
        <dbReference type="EMBL" id="QHT16249.1"/>
    </source>
</evidence>
<dbReference type="InterPro" id="IPR005835">
    <property type="entry name" value="NTP_transferase_dom"/>
</dbReference>
<dbReference type="Gene3D" id="3.90.550.10">
    <property type="entry name" value="Spore Coat Polysaccharide Biosynthesis Protein SpsA, Chain A"/>
    <property type="match status" value="2"/>
</dbReference>
<protein>
    <recommendedName>
        <fullName evidence="3">Nucleotidyl transferase domain-containing protein</fullName>
    </recommendedName>
</protein>
<organism evidence="4">
    <name type="scientific">viral metagenome</name>
    <dbReference type="NCBI Taxonomy" id="1070528"/>
    <lineage>
        <taxon>unclassified sequences</taxon>
        <taxon>metagenomes</taxon>
        <taxon>organismal metagenomes</taxon>
    </lineage>
</organism>
<evidence type="ECO:0000256" key="2">
    <source>
        <dbReference type="ARBA" id="ARBA00022695"/>
    </source>
</evidence>
<keyword evidence="1" id="KW-0808">Transferase</keyword>
<dbReference type="GO" id="GO:0016779">
    <property type="term" value="F:nucleotidyltransferase activity"/>
    <property type="evidence" value="ECO:0007669"/>
    <property type="project" value="UniProtKB-KW"/>
</dbReference>
<dbReference type="Pfam" id="PF00483">
    <property type="entry name" value="NTP_transferase"/>
    <property type="match status" value="1"/>
</dbReference>
<reference evidence="4" key="1">
    <citation type="journal article" date="2020" name="Nature">
        <title>Giant virus diversity and host interactions through global metagenomics.</title>
        <authorList>
            <person name="Schulz F."/>
            <person name="Roux S."/>
            <person name="Paez-Espino D."/>
            <person name="Jungbluth S."/>
            <person name="Walsh D.A."/>
            <person name="Denef V.J."/>
            <person name="McMahon K.D."/>
            <person name="Konstantinidis K.T."/>
            <person name="Eloe-Fadrosh E.A."/>
            <person name="Kyrpides N.C."/>
            <person name="Woyke T."/>
        </authorList>
    </citation>
    <scope>NUCLEOTIDE SEQUENCE</scope>
    <source>
        <strain evidence="4">GVMAG-M-3300023174-182</strain>
    </source>
</reference>
<dbReference type="PANTHER" id="PTHR43584:SF8">
    <property type="entry name" value="N-ACETYLMURAMATE ALPHA-1-PHOSPHATE URIDYLYLTRANSFERASE"/>
    <property type="match status" value="1"/>
</dbReference>
<evidence type="ECO:0000259" key="3">
    <source>
        <dbReference type="Pfam" id="PF00483"/>
    </source>
</evidence>
<proteinExistence type="predicted"/>